<keyword evidence="6 8" id="KW-0067">ATP-binding</keyword>
<evidence type="ECO:0000256" key="1">
    <source>
        <dbReference type="ARBA" id="ARBA00004496"/>
    </source>
</evidence>
<dbReference type="InterPro" id="IPR012094">
    <property type="entry name" value="tRNA_Ile_lys_synt"/>
</dbReference>
<gene>
    <name evidence="8 11" type="primary">tilS</name>
    <name evidence="11" type="ORF">NCTC11546_01086</name>
</gene>
<evidence type="ECO:0000259" key="10">
    <source>
        <dbReference type="SMART" id="SM00977"/>
    </source>
</evidence>
<comment type="similarity">
    <text evidence="8">Belongs to the tRNA(Ile)-lysidine synthase family.</text>
</comment>
<dbReference type="InterPro" id="IPR012795">
    <property type="entry name" value="tRNA_Ile_lys_synt_N"/>
</dbReference>
<keyword evidence="5 8" id="KW-0547">Nucleotide-binding</keyword>
<dbReference type="Pfam" id="PF01171">
    <property type="entry name" value="ATP_bind_3"/>
    <property type="match status" value="1"/>
</dbReference>
<feature type="transmembrane region" description="Helical" evidence="9">
    <location>
        <begin position="12"/>
        <end position="31"/>
    </location>
</feature>
<evidence type="ECO:0000313" key="12">
    <source>
        <dbReference type="Proteomes" id="UP000249891"/>
    </source>
</evidence>
<dbReference type="NCBIfam" id="TIGR02432">
    <property type="entry name" value="lysidine_TilS_N"/>
    <property type="match status" value="1"/>
</dbReference>
<keyword evidence="4 8" id="KW-0819">tRNA processing</keyword>
<evidence type="ECO:0000256" key="6">
    <source>
        <dbReference type="ARBA" id="ARBA00022840"/>
    </source>
</evidence>
<dbReference type="Gene3D" id="3.40.50.620">
    <property type="entry name" value="HUPs"/>
    <property type="match status" value="1"/>
</dbReference>
<dbReference type="GO" id="GO:0005524">
    <property type="term" value="F:ATP binding"/>
    <property type="evidence" value="ECO:0007669"/>
    <property type="project" value="UniProtKB-UniRule"/>
</dbReference>
<keyword evidence="9" id="KW-0472">Membrane</keyword>
<dbReference type="NCBIfam" id="TIGR02433">
    <property type="entry name" value="lysidine_TilS_C"/>
    <property type="match status" value="1"/>
</dbReference>
<evidence type="ECO:0000256" key="5">
    <source>
        <dbReference type="ARBA" id="ARBA00022741"/>
    </source>
</evidence>
<dbReference type="SUPFAM" id="SSF56037">
    <property type="entry name" value="PheT/TilS domain"/>
    <property type="match status" value="1"/>
</dbReference>
<evidence type="ECO:0000256" key="9">
    <source>
        <dbReference type="SAM" id="Phobius"/>
    </source>
</evidence>
<reference evidence="11 12" key="1">
    <citation type="submission" date="2018-06" db="EMBL/GenBank/DDBJ databases">
        <authorList>
            <consortium name="Pathogen Informatics"/>
            <person name="Doyle S."/>
        </authorList>
    </citation>
    <scope>NUCLEOTIDE SEQUENCE [LARGE SCALE GENOMIC DNA]</scope>
    <source>
        <strain evidence="11 12">NCTC11546</strain>
    </source>
</reference>
<dbReference type="GO" id="GO:0032267">
    <property type="term" value="F:tRNA(Ile)-lysidine synthase activity"/>
    <property type="evidence" value="ECO:0007669"/>
    <property type="project" value="UniProtKB-EC"/>
</dbReference>
<dbReference type="InterPro" id="IPR014729">
    <property type="entry name" value="Rossmann-like_a/b/a_fold"/>
</dbReference>
<dbReference type="Pfam" id="PF11734">
    <property type="entry name" value="TilS_C"/>
    <property type="match status" value="1"/>
</dbReference>
<dbReference type="PANTHER" id="PTHR43033:SF1">
    <property type="entry name" value="TRNA(ILE)-LYSIDINE SYNTHASE-RELATED"/>
    <property type="match status" value="1"/>
</dbReference>
<evidence type="ECO:0000256" key="8">
    <source>
        <dbReference type="HAMAP-Rule" id="MF_01161"/>
    </source>
</evidence>
<evidence type="ECO:0000313" key="11">
    <source>
        <dbReference type="EMBL" id="SQA77861.1"/>
    </source>
</evidence>
<feature type="domain" description="Lysidine-tRNA(Ile) synthetase C-terminal" evidence="10">
    <location>
        <begin position="354"/>
        <end position="426"/>
    </location>
</feature>
<name>A0A2X2RN82_CAPOC</name>
<keyword evidence="9" id="KW-1133">Transmembrane helix</keyword>
<dbReference type="RefSeq" id="WP_128091223.1">
    <property type="nucleotide sequence ID" value="NZ_UARG01000017.1"/>
</dbReference>
<keyword evidence="2 8" id="KW-0963">Cytoplasm</keyword>
<feature type="binding site" evidence="8">
    <location>
        <begin position="18"/>
        <end position="23"/>
    </location>
    <ligand>
        <name>ATP</name>
        <dbReference type="ChEBI" id="CHEBI:30616"/>
    </ligand>
</feature>
<evidence type="ECO:0000256" key="2">
    <source>
        <dbReference type="ARBA" id="ARBA00022490"/>
    </source>
</evidence>
<keyword evidence="3 8" id="KW-0436">Ligase</keyword>
<comment type="domain">
    <text evidence="8">The N-terminal region contains the highly conserved SGGXDS motif, predicted to be a P-loop motif involved in ATP binding.</text>
</comment>
<evidence type="ECO:0000256" key="3">
    <source>
        <dbReference type="ARBA" id="ARBA00022598"/>
    </source>
</evidence>
<dbReference type="InterPro" id="IPR011063">
    <property type="entry name" value="TilS/TtcA_N"/>
</dbReference>
<dbReference type="SMART" id="SM00977">
    <property type="entry name" value="TilS_C"/>
    <property type="match status" value="1"/>
</dbReference>
<dbReference type="PANTHER" id="PTHR43033">
    <property type="entry name" value="TRNA(ILE)-LYSIDINE SYNTHASE-RELATED"/>
    <property type="match status" value="1"/>
</dbReference>
<dbReference type="Proteomes" id="UP000249891">
    <property type="component" value="Unassembled WGS sequence"/>
</dbReference>
<evidence type="ECO:0000256" key="4">
    <source>
        <dbReference type="ARBA" id="ARBA00022694"/>
    </source>
</evidence>
<dbReference type="AlphaFoldDB" id="A0A2X2RN82"/>
<dbReference type="EMBL" id="UARG01000017">
    <property type="protein sequence ID" value="SQA77861.1"/>
    <property type="molecule type" value="Genomic_DNA"/>
</dbReference>
<dbReference type="CDD" id="cd01992">
    <property type="entry name" value="TilS_N"/>
    <property type="match status" value="1"/>
</dbReference>
<dbReference type="InterPro" id="IPR012796">
    <property type="entry name" value="Lysidine-tRNA-synth_C"/>
</dbReference>
<dbReference type="SUPFAM" id="SSF52402">
    <property type="entry name" value="Adenine nucleotide alpha hydrolases-like"/>
    <property type="match status" value="1"/>
</dbReference>
<dbReference type="HAMAP" id="MF_01161">
    <property type="entry name" value="tRNA_Ile_lys_synt"/>
    <property type="match status" value="1"/>
</dbReference>
<proteinExistence type="inferred from homology"/>
<comment type="function">
    <text evidence="8">Ligates lysine onto the cytidine present at position 34 of the AUA codon-specific tRNA(Ile) that contains the anticodon CAU, in an ATP-dependent manner. Cytidine is converted to lysidine, thus changing the amino acid specificity of the tRNA from methionine to isoleucine.</text>
</comment>
<keyword evidence="9" id="KW-0812">Transmembrane</keyword>
<dbReference type="GO" id="GO:0005737">
    <property type="term" value="C:cytoplasm"/>
    <property type="evidence" value="ECO:0007669"/>
    <property type="project" value="UniProtKB-SubCell"/>
</dbReference>
<sequence>MNVEIKKLKEKKILVAISGGIDSVVLAHLLYTHGIELLLAHCNFQLRGTESDDDEAFVRTFAAELGVHLEVKRFDTHQYASSHQLNTQLAARELRYQWFDELASTHFCDAIATAHHANDNLETFFINLSRGSGLEGLLGIPEEKDTIIRPLLQFSRQQIYEYAQAKRLKWREDSSNETNKYVRNVIRHDIIPKLALVHPNYLENFNQTQEYLHQSARFIDFYIGKLKETCFEGHNPIQVDIEKLQAVPELDFVLHKLFYSYGFGNVKDLKNLLLNAEAGKQVLSPTHILIKDNTCLWLKPNEAKRSLSLLISEDMAEVYDPVHLRFEFIEGKVKVKNPIPTEIYVDADKLQYPLMLRYKKEGDVFYPFGMNSEKKLSKFFTDEKYTQIEREEQVLLCSGEDIVWVVGKRLDDRFKITKDTKRAVKISKLEN</sequence>
<comment type="catalytic activity">
    <reaction evidence="7 8">
        <text>cytidine(34) in tRNA(Ile2) + L-lysine + ATP = lysidine(34) in tRNA(Ile2) + AMP + diphosphate + H(+)</text>
        <dbReference type="Rhea" id="RHEA:43744"/>
        <dbReference type="Rhea" id="RHEA-COMP:10625"/>
        <dbReference type="Rhea" id="RHEA-COMP:10670"/>
        <dbReference type="ChEBI" id="CHEBI:15378"/>
        <dbReference type="ChEBI" id="CHEBI:30616"/>
        <dbReference type="ChEBI" id="CHEBI:32551"/>
        <dbReference type="ChEBI" id="CHEBI:33019"/>
        <dbReference type="ChEBI" id="CHEBI:82748"/>
        <dbReference type="ChEBI" id="CHEBI:83665"/>
        <dbReference type="ChEBI" id="CHEBI:456215"/>
        <dbReference type="EC" id="6.3.4.19"/>
    </reaction>
</comment>
<organism evidence="11 12">
    <name type="scientific">Capnocytophaga ochracea</name>
    <dbReference type="NCBI Taxonomy" id="1018"/>
    <lineage>
        <taxon>Bacteria</taxon>
        <taxon>Pseudomonadati</taxon>
        <taxon>Bacteroidota</taxon>
        <taxon>Flavobacteriia</taxon>
        <taxon>Flavobacteriales</taxon>
        <taxon>Flavobacteriaceae</taxon>
        <taxon>Capnocytophaga</taxon>
    </lineage>
</organism>
<dbReference type="GO" id="GO:0006400">
    <property type="term" value="P:tRNA modification"/>
    <property type="evidence" value="ECO:0007669"/>
    <property type="project" value="UniProtKB-UniRule"/>
</dbReference>
<evidence type="ECO:0000256" key="7">
    <source>
        <dbReference type="ARBA" id="ARBA00048539"/>
    </source>
</evidence>
<dbReference type="EC" id="6.3.4.19" evidence="8"/>
<accession>A0A2X2RN82</accession>
<protein>
    <recommendedName>
        <fullName evidence="8">tRNA(Ile)-lysidine synthase</fullName>
        <ecNumber evidence="8">6.3.4.19</ecNumber>
    </recommendedName>
    <alternativeName>
        <fullName evidence="8">tRNA(Ile)-2-lysyl-cytidine synthase</fullName>
    </alternativeName>
    <alternativeName>
        <fullName evidence="8">tRNA(Ile)-lysidine synthetase</fullName>
    </alternativeName>
</protein>
<comment type="subcellular location">
    <subcellularLocation>
        <location evidence="1 8">Cytoplasm</location>
    </subcellularLocation>
</comment>